<reference evidence="1 2" key="1">
    <citation type="submission" date="2023-03" db="EMBL/GenBank/DDBJ databases">
        <title>Plant growth-promoting bacteria for biocontrol of bacterial wilt in tomato.</title>
        <authorList>
            <person name="Song J."/>
            <person name="Jin Y.J."/>
        </authorList>
    </citation>
    <scope>NUCLEOTIDE SEQUENCE [LARGE SCALE GENOMIC DNA]</scope>
    <source>
        <strain evidence="1 2">T36S-23</strain>
        <plasmid evidence="1 2">unnamed</plasmid>
    </source>
</reference>
<dbReference type="RefSeq" id="WP_071715628.1">
    <property type="nucleotide sequence ID" value="NZ_CP119876.1"/>
</dbReference>
<dbReference type="AlphaFoldDB" id="A0ABD7ZYU0"/>
<name>A0ABD7ZYU0_9BACI</name>
<accession>A0ABD7ZYU0</accession>
<sequence>MKTNLEIYHELDQILDGVLSKHRTMGLRKTYDGAGKHYFLFTKKNNEDELYTLYKQMEEVDVQSAEYQKLTMQRKSLIDETENIAKIIAAYDSMSEKISFYFQTKNEQQNQEFSFKKEEDISPFLIHLESFITK</sequence>
<geneLocation type="plasmid" evidence="1 2">
    <name>unnamed</name>
</geneLocation>
<dbReference type="GeneID" id="93011081"/>
<protein>
    <submittedName>
        <fullName evidence="1">Uncharacterized protein</fullName>
    </submittedName>
</protein>
<evidence type="ECO:0000313" key="2">
    <source>
        <dbReference type="Proteomes" id="UP001260090"/>
    </source>
</evidence>
<gene>
    <name evidence="1" type="ORF">P3F89_27210</name>
</gene>
<keyword evidence="1" id="KW-0614">Plasmid</keyword>
<dbReference type="EMBL" id="CP119876">
    <property type="protein sequence ID" value="WMY18287.1"/>
    <property type="molecule type" value="Genomic_DNA"/>
</dbReference>
<proteinExistence type="predicted"/>
<dbReference type="Proteomes" id="UP001260090">
    <property type="component" value="Plasmid unnamed"/>
</dbReference>
<evidence type="ECO:0000313" key="1">
    <source>
        <dbReference type="EMBL" id="WMY18287.1"/>
    </source>
</evidence>
<organism evidence="1 2">
    <name type="scientific">Bacillus tropicus</name>
    <dbReference type="NCBI Taxonomy" id="2026188"/>
    <lineage>
        <taxon>Bacteria</taxon>
        <taxon>Bacillati</taxon>
        <taxon>Bacillota</taxon>
        <taxon>Bacilli</taxon>
        <taxon>Bacillales</taxon>
        <taxon>Bacillaceae</taxon>
        <taxon>Bacillus</taxon>
        <taxon>Bacillus cereus group</taxon>
    </lineage>
</organism>